<evidence type="ECO:0000256" key="3">
    <source>
        <dbReference type="ARBA" id="ARBA00023235"/>
    </source>
</evidence>
<dbReference type="RefSeq" id="WP_186342825.1">
    <property type="nucleotide sequence ID" value="NZ_WNKT01000002.1"/>
</dbReference>
<dbReference type="InterPro" id="IPR043165">
    <property type="entry name" value="TruD_insert_sf"/>
</dbReference>
<keyword evidence="2 4" id="KW-0819">tRNA processing</keyword>
<feature type="active site" description="Nucleophile" evidence="4">
    <location>
        <position position="88"/>
    </location>
</feature>
<comment type="caution">
    <text evidence="6">The sequence shown here is derived from an EMBL/GenBank/DDBJ whole genome shotgun (WGS) entry which is preliminary data.</text>
</comment>
<evidence type="ECO:0000256" key="2">
    <source>
        <dbReference type="ARBA" id="ARBA00022694"/>
    </source>
</evidence>
<dbReference type="InterPro" id="IPR020119">
    <property type="entry name" value="PsdUridine_synth_TruD_CS"/>
</dbReference>
<dbReference type="InterPro" id="IPR042214">
    <property type="entry name" value="TruD_catalytic"/>
</dbReference>
<organism evidence="6 7">
    <name type="scientific">Allochromatium palmeri</name>
    <dbReference type="NCBI Taxonomy" id="231048"/>
    <lineage>
        <taxon>Bacteria</taxon>
        <taxon>Pseudomonadati</taxon>
        <taxon>Pseudomonadota</taxon>
        <taxon>Gammaproteobacteria</taxon>
        <taxon>Chromatiales</taxon>
        <taxon>Chromatiaceae</taxon>
        <taxon>Allochromatium</taxon>
    </lineage>
</organism>
<dbReference type="InterPro" id="IPR001656">
    <property type="entry name" value="PsdUridine_synth_TruD"/>
</dbReference>
<protein>
    <recommendedName>
        <fullName evidence="4">tRNA pseudouridine synthase D</fullName>
        <ecNumber evidence="4">5.4.99.27</ecNumber>
    </recommendedName>
    <alternativeName>
        <fullName evidence="4">tRNA pseudouridine(13) synthase</fullName>
    </alternativeName>
    <alternativeName>
        <fullName evidence="4">tRNA pseudouridylate synthase D</fullName>
    </alternativeName>
    <alternativeName>
        <fullName evidence="4">tRNA-uridine isomerase D</fullName>
    </alternativeName>
</protein>
<accession>A0A6N8E8L8</accession>
<dbReference type="GO" id="GO:0003723">
    <property type="term" value="F:RNA binding"/>
    <property type="evidence" value="ECO:0007669"/>
    <property type="project" value="InterPro"/>
</dbReference>
<evidence type="ECO:0000259" key="5">
    <source>
        <dbReference type="PROSITE" id="PS50984"/>
    </source>
</evidence>
<dbReference type="EMBL" id="WNKT01000002">
    <property type="protein sequence ID" value="MTW19840.1"/>
    <property type="molecule type" value="Genomic_DNA"/>
</dbReference>
<name>A0A6N8E8L8_9GAMM</name>
<dbReference type="NCBIfam" id="NF002153">
    <property type="entry name" value="PRK00984.1-2"/>
    <property type="match status" value="1"/>
</dbReference>
<keyword evidence="3 4" id="KW-0413">Isomerase</keyword>
<dbReference type="PROSITE" id="PS01268">
    <property type="entry name" value="UPF0024"/>
    <property type="match status" value="1"/>
</dbReference>
<dbReference type="HAMAP" id="MF_01082">
    <property type="entry name" value="TruD"/>
    <property type="match status" value="1"/>
</dbReference>
<evidence type="ECO:0000313" key="6">
    <source>
        <dbReference type="EMBL" id="MTW19840.1"/>
    </source>
</evidence>
<dbReference type="Gene3D" id="3.30.2350.20">
    <property type="entry name" value="TruD, catalytic domain"/>
    <property type="match status" value="1"/>
</dbReference>
<evidence type="ECO:0000313" key="7">
    <source>
        <dbReference type="Proteomes" id="UP000434044"/>
    </source>
</evidence>
<evidence type="ECO:0000256" key="1">
    <source>
        <dbReference type="ARBA" id="ARBA00007953"/>
    </source>
</evidence>
<dbReference type="GO" id="GO:0160150">
    <property type="term" value="F:tRNA pseudouridine(13) synthase activity"/>
    <property type="evidence" value="ECO:0007669"/>
    <property type="project" value="UniProtKB-EC"/>
</dbReference>
<dbReference type="Pfam" id="PF01142">
    <property type="entry name" value="TruD"/>
    <property type="match status" value="2"/>
</dbReference>
<comment type="catalytic activity">
    <reaction evidence="4">
        <text>uridine(13) in tRNA = pseudouridine(13) in tRNA</text>
        <dbReference type="Rhea" id="RHEA:42540"/>
        <dbReference type="Rhea" id="RHEA-COMP:10105"/>
        <dbReference type="Rhea" id="RHEA-COMP:10106"/>
        <dbReference type="ChEBI" id="CHEBI:65314"/>
        <dbReference type="ChEBI" id="CHEBI:65315"/>
        <dbReference type="EC" id="5.4.99.27"/>
    </reaction>
</comment>
<comment type="function">
    <text evidence="4">Responsible for synthesis of pseudouridine from uracil-13 in transfer RNAs.</text>
</comment>
<evidence type="ECO:0000256" key="4">
    <source>
        <dbReference type="HAMAP-Rule" id="MF_01082"/>
    </source>
</evidence>
<dbReference type="InterPro" id="IPR050170">
    <property type="entry name" value="TruD_pseudoU_synthase"/>
</dbReference>
<dbReference type="EC" id="5.4.99.27" evidence="4"/>
<dbReference type="GO" id="GO:0031119">
    <property type="term" value="P:tRNA pseudouridine synthesis"/>
    <property type="evidence" value="ECO:0007669"/>
    <property type="project" value="UniProtKB-UniRule"/>
</dbReference>
<dbReference type="SUPFAM" id="SSF55120">
    <property type="entry name" value="Pseudouridine synthase"/>
    <property type="match status" value="1"/>
</dbReference>
<feature type="domain" description="TRUD" evidence="5">
    <location>
        <begin position="166"/>
        <end position="313"/>
    </location>
</feature>
<dbReference type="PROSITE" id="PS50984">
    <property type="entry name" value="TRUD"/>
    <property type="match status" value="1"/>
</dbReference>
<dbReference type="Proteomes" id="UP000434044">
    <property type="component" value="Unassembled WGS sequence"/>
</dbReference>
<dbReference type="AlphaFoldDB" id="A0A6N8E8L8"/>
<comment type="similarity">
    <text evidence="1 4">Belongs to the pseudouridine synthase TruD family.</text>
</comment>
<dbReference type="Gene3D" id="3.30.2340.10">
    <property type="entry name" value="TruD, insertion domain"/>
    <property type="match status" value="1"/>
</dbReference>
<dbReference type="PANTHER" id="PTHR47811:SF1">
    <property type="entry name" value="TRNA PSEUDOURIDINE SYNTHASE D"/>
    <property type="match status" value="1"/>
</dbReference>
<reference evidence="6 7" key="1">
    <citation type="submission" date="2019-11" db="EMBL/GenBank/DDBJ databases">
        <title>Whole-genome sequence of the anaerobic purple sulfur bacterium Allochromatium palmeri DSM 15591.</title>
        <authorList>
            <person name="Kyndt J.A."/>
            <person name="Meyer T.E."/>
        </authorList>
    </citation>
    <scope>NUCLEOTIDE SEQUENCE [LARGE SCALE GENOMIC DNA]</scope>
    <source>
        <strain evidence="6 7">DSM 15591</strain>
    </source>
</reference>
<proteinExistence type="inferred from homology"/>
<dbReference type="PANTHER" id="PTHR47811">
    <property type="entry name" value="TRNA PSEUDOURIDINE SYNTHASE D"/>
    <property type="match status" value="1"/>
</dbReference>
<dbReference type="InterPro" id="IPR020103">
    <property type="entry name" value="PsdUridine_synth_cat_dom_sf"/>
</dbReference>
<dbReference type="InterPro" id="IPR011760">
    <property type="entry name" value="PsdUridine_synth_TruD_insert"/>
</dbReference>
<dbReference type="GO" id="GO:0005829">
    <property type="term" value="C:cytosol"/>
    <property type="evidence" value="ECO:0007669"/>
    <property type="project" value="TreeGrafter"/>
</dbReference>
<gene>
    <name evidence="4 6" type="primary">truD</name>
    <name evidence="6" type="ORF">GJ668_01885</name>
</gene>
<sequence>MSESNLPGWTRFAHLPRAYGEPLGTGRLRVEPADFQVSEILGFEPDGEGDHRLLWVRKTGANTEWVARRLAAIAGLPVSTVGYAGLKDRWAITEQWFSMPRPHAEESEPDWSALVEQGIEVLAVHAHRRKLRRGALAGNRFRIQVRDCQLAEADLESRLERIRRHGVPNYFGEQRFGHADGNLYRAHELLTGAIRRVARHQRGLWLSAARAQIFNELLAERVRQGDWDRLQPGDCPQLAGSHSFFLAETLDDSLVERAARLDLHPSGPLWGRGALPTRLEVQSLELDVAARLAPWPERLAGQGLEQERRALRLSVEHLQGQPVDGCLRLEFELSSGAYATSVLRELIDFGSAAADSVADGV</sequence>
<keyword evidence="7" id="KW-1185">Reference proteome</keyword>